<dbReference type="Proteomes" id="UP000051802">
    <property type="component" value="Unassembled WGS sequence"/>
</dbReference>
<protein>
    <recommendedName>
        <fullName evidence="4">Transmembrane protein</fullName>
    </recommendedName>
</protein>
<dbReference type="EMBL" id="LLXU01000081">
    <property type="protein sequence ID" value="KRG42360.1"/>
    <property type="molecule type" value="Genomic_DNA"/>
</dbReference>
<feature type="transmembrane region" description="Helical" evidence="1">
    <location>
        <begin position="25"/>
        <end position="45"/>
    </location>
</feature>
<evidence type="ECO:0000313" key="3">
    <source>
        <dbReference type="Proteomes" id="UP000051802"/>
    </source>
</evidence>
<evidence type="ECO:0008006" key="4">
    <source>
        <dbReference type="Google" id="ProtNLM"/>
    </source>
</evidence>
<accession>A0A0R0AP82</accession>
<sequence>MTLTSRERSLTSLVQGVGLDYLRRLLPPPWLALALLAATSTWMALSTHDMIALSACAIAFGGLLMHWPQRTRRAWPLWRTAALGLAAAMEAVPGWAHEDVLRTLLVVIAAASTLHTLARLVAAVRLSLRLQRSARAMDDASLLAMLPEEAREDARRWRDGDDSKSAELQLVINLAALWAALSAVNADKARQRPAAM</sequence>
<organism evidence="2 3">
    <name type="scientific">Stenotrophomonas panacihumi</name>
    <dbReference type="NCBI Taxonomy" id="676599"/>
    <lineage>
        <taxon>Bacteria</taxon>
        <taxon>Pseudomonadati</taxon>
        <taxon>Pseudomonadota</taxon>
        <taxon>Gammaproteobacteria</taxon>
        <taxon>Lysobacterales</taxon>
        <taxon>Lysobacteraceae</taxon>
        <taxon>Stenotrophomonas</taxon>
    </lineage>
</organism>
<feature type="transmembrane region" description="Helical" evidence="1">
    <location>
        <begin position="103"/>
        <end position="128"/>
    </location>
</feature>
<keyword evidence="1" id="KW-0472">Membrane</keyword>
<dbReference type="RefSeq" id="WP_057646786.1">
    <property type="nucleotide sequence ID" value="NZ_LLXU01000081.1"/>
</dbReference>
<evidence type="ECO:0000313" key="2">
    <source>
        <dbReference type="EMBL" id="KRG42360.1"/>
    </source>
</evidence>
<proteinExistence type="predicted"/>
<dbReference type="AlphaFoldDB" id="A0A0R0AP82"/>
<evidence type="ECO:0000256" key="1">
    <source>
        <dbReference type="SAM" id="Phobius"/>
    </source>
</evidence>
<feature type="transmembrane region" description="Helical" evidence="1">
    <location>
        <begin position="80"/>
        <end position="97"/>
    </location>
</feature>
<comment type="caution">
    <text evidence="2">The sequence shown here is derived from an EMBL/GenBank/DDBJ whole genome shotgun (WGS) entry which is preliminary data.</text>
</comment>
<keyword evidence="1" id="KW-1133">Transmembrane helix</keyword>
<dbReference type="OrthoDB" id="9965573at2"/>
<reference evidence="2 3" key="1">
    <citation type="submission" date="2015-10" db="EMBL/GenBank/DDBJ databases">
        <title>Genome sequencing and analysis of members of genus Stenotrophomonas.</title>
        <authorList>
            <person name="Patil P.P."/>
            <person name="Midha S."/>
            <person name="Patil P.B."/>
        </authorList>
    </citation>
    <scope>NUCLEOTIDE SEQUENCE [LARGE SCALE GENOMIC DNA]</scope>
    <source>
        <strain evidence="2 3">JCM 16536</strain>
    </source>
</reference>
<name>A0A0R0AP82_9GAMM</name>
<feature type="transmembrane region" description="Helical" evidence="1">
    <location>
        <begin position="51"/>
        <end position="68"/>
    </location>
</feature>
<gene>
    <name evidence="2" type="ORF">ARC20_10855</name>
</gene>
<keyword evidence="1" id="KW-0812">Transmembrane</keyword>
<keyword evidence="3" id="KW-1185">Reference proteome</keyword>